<evidence type="ECO:0000259" key="2">
    <source>
        <dbReference type="Pfam" id="PF01979"/>
    </source>
</evidence>
<dbReference type="SUPFAM" id="SSF51338">
    <property type="entry name" value="Composite domain of metallo-dependent hydrolases"/>
    <property type="match status" value="1"/>
</dbReference>
<dbReference type="RefSeq" id="WP_188766309.1">
    <property type="nucleotide sequence ID" value="NZ_BMKK01000004.1"/>
</dbReference>
<comment type="caution">
    <text evidence="3">The sequence shown here is derived from an EMBL/GenBank/DDBJ whole genome shotgun (WGS) entry which is preliminary data.</text>
</comment>
<dbReference type="SUPFAM" id="SSF51556">
    <property type="entry name" value="Metallo-dependent hydrolases"/>
    <property type="match status" value="1"/>
</dbReference>
<reference evidence="3" key="2">
    <citation type="submission" date="2020-09" db="EMBL/GenBank/DDBJ databases">
        <authorList>
            <person name="Sun Q."/>
            <person name="Zhou Y."/>
        </authorList>
    </citation>
    <scope>NUCLEOTIDE SEQUENCE</scope>
    <source>
        <strain evidence="3">CGMCC 1.15958</strain>
    </source>
</reference>
<dbReference type="Gene3D" id="2.30.40.10">
    <property type="entry name" value="Urease, subunit C, domain 1"/>
    <property type="match status" value="2"/>
</dbReference>
<dbReference type="AlphaFoldDB" id="A0A916YS92"/>
<dbReference type="InterPro" id="IPR051781">
    <property type="entry name" value="Metallo-dep_Hydrolase"/>
</dbReference>
<evidence type="ECO:0000313" key="4">
    <source>
        <dbReference type="Proteomes" id="UP000609064"/>
    </source>
</evidence>
<dbReference type="PANTHER" id="PTHR43135">
    <property type="entry name" value="ALPHA-D-RIBOSE 1-METHYLPHOSPHONATE 5-TRIPHOSPHATE DIPHOSPHATASE"/>
    <property type="match status" value="1"/>
</dbReference>
<accession>A0A916YS92</accession>
<sequence>MKKTTLTSVLILFISSLCIAQSKVDLAITNANIIDIRTGKLTNNKVVIVDKGEIINVCSPAELSKYKANQTISAKGKFVMPALWDMHVHFGGGDSLIQENKDLMNLYIAMGITAVRDAAADISPSVLEWRKAVNDGKLLGPTIFTSGPKLEGYKSIWLGDIEVGTMDEVNKALDSLDKLKVDFVKITDNTIKPEIYLGSIKEARRRGYKTSAHIPPVFTIEQVSEAGLSSVEHITYLLRAGLKNQKELSDQVANGTQTARDLSLKALNEFDEATAEAAFKILAKNKTAVTPTLSISYATAFLDVNDHQNDAFLKYIGPGLRKTYDWRVQRAAKDTKEAIEIRHRTIEKAASLLPLLQRSGVKILAGTDAGYLNSFDYPGLGLHQELELMVKNGLTPLQALQASIINGPDFLNKSEKYGSVSKGKKADILLLNENPLLNISATQNIYGLVAHGEYLDAAKLKSLLIAK</sequence>
<gene>
    <name evidence="3" type="ORF">GCM10011514_23820</name>
</gene>
<dbReference type="InterPro" id="IPR032466">
    <property type="entry name" value="Metal_Hydrolase"/>
</dbReference>
<evidence type="ECO:0000256" key="1">
    <source>
        <dbReference type="SAM" id="SignalP"/>
    </source>
</evidence>
<reference evidence="3" key="1">
    <citation type="journal article" date="2014" name="Int. J. Syst. Evol. Microbiol.">
        <title>Complete genome sequence of Corynebacterium casei LMG S-19264T (=DSM 44701T), isolated from a smear-ripened cheese.</title>
        <authorList>
            <consortium name="US DOE Joint Genome Institute (JGI-PGF)"/>
            <person name="Walter F."/>
            <person name="Albersmeier A."/>
            <person name="Kalinowski J."/>
            <person name="Ruckert C."/>
        </authorList>
    </citation>
    <scope>NUCLEOTIDE SEQUENCE</scope>
    <source>
        <strain evidence="3">CGMCC 1.15958</strain>
    </source>
</reference>
<feature type="domain" description="Amidohydrolase-related" evidence="2">
    <location>
        <begin position="78"/>
        <end position="440"/>
    </location>
</feature>
<dbReference type="Gene3D" id="1.20.58.520">
    <property type="entry name" value="Amidohydrolase"/>
    <property type="match status" value="1"/>
</dbReference>
<dbReference type="PANTHER" id="PTHR43135:SF3">
    <property type="entry name" value="ALPHA-D-RIBOSE 1-METHYLPHOSPHONATE 5-TRIPHOSPHATE DIPHOSPHATASE"/>
    <property type="match status" value="1"/>
</dbReference>
<feature type="signal peptide" evidence="1">
    <location>
        <begin position="1"/>
        <end position="20"/>
    </location>
</feature>
<proteinExistence type="predicted"/>
<name>A0A916YS92_9BACT</name>
<dbReference type="EMBL" id="BMKK01000004">
    <property type="protein sequence ID" value="GGD59096.1"/>
    <property type="molecule type" value="Genomic_DNA"/>
</dbReference>
<feature type="chain" id="PRO_5037295630" evidence="1">
    <location>
        <begin position="21"/>
        <end position="467"/>
    </location>
</feature>
<evidence type="ECO:0000313" key="3">
    <source>
        <dbReference type="EMBL" id="GGD59096.1"/>
    </source>
</evidence>
<keyword evidence="4" id="KW-1185">Reference proteome</keyword>
<dbReference type="Pfam" id="PF01979">
    <property type="entry name" value="Amidohydro_1"/>
    <property type="match status" value="1"/>
</dbReference>
<dbReference type="InterPro" id="IPR011059">
    <property type="entry name" value="Metal-dep_hydrolase_composite"/>
</dbReference>
<dbReference type="Gene3D" id="3.40.50.10910">
    <property type="entry name" value="Amidohydrolase"/>
    <property type="match status" value="1"/>
</dbReference>
<dbReference type="Proteomes" id="UP000609064">
    <property type="component" value="Unassembled WGS sequence"/>
</dbReference>
<organism evidence="3 4">
    <name type="scientific">Emticicia aquatilis</name>
    <dbReference type="NCBI Taxonomy" id="1537369"/>
    <lineage>
        <taxon>Bacteria</taxon>
        <taxon>Pseudomonadati</taxon>
        <taxon>Bacteroidota</taxon>
        <taxon>Cytophagia</taxon>
        <taxon>Cytophagales</taxon>
        <taxon>Leadbetterellaceae</taxon>
        <taxon>Emticicia</taxon>
    </lineage>
</organism>
<dbReference type="GO" id="GO:0016810">
    <property type="term" value="F:hydrolase activity, acting on carbon-nitrogen (but not peptide) bonds"/>
    <property type="evidence" value="ECO:0007669"/>
    <property type="project" value="InterPro"/>
</dbReference>
<protein>
    <submittedName>
        <fullName evidence="3">Amidohydrolase</fullName>
    </submittedName>
</protein>
<dbReference type="Gene3D" id="3.30.110.90">
    <property type="entry name" value="Amidohydrolase"/>
    <property type="match status" value="2"/>
</dbReference>
<keyword evidence="1" id="KW-0732">Signal</keyword>
<dbReference type="InterPro" id="IPR006680">
    <property type="entry name" value="Amidohydro-rel"/>
</dbReference>